<dbReference type="EMBL" id="UOEF01000374">
    <property type="protein sequence ID" value="VAW03475.1"/>
    <property type="molecule type" value="Genomic_DNA"/>
</dbReference>
<proteinExistence type="predicted"/>
<gene>
    <name evidence="1" type="ORF">MNBD_ALPHA04-212</name>
</gene>
<name>A0A3B0SB63_9ZZZZ</name>
<feature type="non-terminal residue" evidence="1">
    <location>
        <position position="46"/>
    </location>
</feature>
<dbReference type="AlphaFoldDB" id="A0A3B0SB63"/>
<accession>A0A3B0SB63</accession>
<reference evidence="1" key="1">
    <citation type="submission" date="2018-06" db="EMBL/GenBank/DDBJ databases">
        <authorList>
            <person name="Zhirakovskaya E."/>
        </authorList>
    </citation>
    <scope>NUCLEOTIDE SEQUENCE</scope>
</reference>
<organism evidence="1">
    <name type="scientific">hydrothermal vent metagenome</name>
    <dbReference type="NCBI Taxonomy" id="652676"/>
    <lineage>
        <taxon>unclassified sequences</taxon>
        <taxon>metagenomes</taxon>
        <taxon>ecological metagenomes</taxon>
    </lineage>
</organism>
<sequence length="46" mass="5431">MSVIAIILTVLASTIAMEFIAWGTHKYIMHGFGWSWHRDHHERHDK</sequence>
<protein>
    <submittedName>
        <fullName evidence="1">Beta-carotene hydroxylase</fullName>
    </submittedName>
</protein>
<evidence type="ECO:0000313" key="1">
    <source>
        <dbReference type="EMBL" id="VAW03475.1"/>
    </source>
</evidence>